<dbReference type="EMBL" id="CAMXCT020003813">
    <property type="protein sequence ID" value="CAL1159766.1"/>
    <property type="molecule type" value="Genomic_DNA"/>
</dbReference>
<dbReference type="InterPro" id="IPR006722">
    <property type="entry name" value="Sedlin"/>
</dbReference>
<dbReference type="SUPFAM" id="SSF64356">
    <property type="entry name" value="SNARE-like"/>
    <property type="match status" value="1"/>
</dbReference>
<dbReference type="EMBL" id="CAMXCT030003813">
    <property type="protein sequence ID" value="CAL4793703.1"/>
    <property type="molecule type" value="Genomic_DNA"/>
</dbReference>
<keyword evidence="3" id="KW-1185">Reference proteome</keyword>
<dbReference type="GO" id="GO:0006888">
    <property type="term" value="P:endoplasmic reticulum to Golgi vesicle-mediated transport"/>
    <property type="evidence" value="ECO:0007669"/>
    <property type="project" value="InterPro"/>
</dbReference>
<dbReference type="PANTHER" id="PTHR12403">
    <property type="entry name" value="TRAFFICKING PROTEIN PARTICLE COMPLEX SUBUNIT 2"/>
    <property type="match status" value="1"/>
</dbReference>
<proteinExistence type="predicted"/>
<accession>A0A9P1DAY9</accession>
<name>A0A9P1DAY9_9DINO</name>
<dbReference type="AlphaFoldDB" id="A0A9P1DAY9"/>
<comment type="caution">
    <text evidence="1">The sequence shown here is derived from an EMBL/GenBank/DDBJ whole genome shotgun (WGS) entry which is preliminary data.</text>
</comment>
<gene>
    <name evidence="1" type="ORF">C1SCF055_LOCUS32033</name>
</gene>
<dbReference type="CDD" id="cd14825">
    <property type="entry name" value="TRAPPC2_sedlin"/>
    <property type="match status" value="1"/>
</dbReference>
<sequence>MGSWLAEAALVNVLIIVGKDDVPIYEADLSTEGLREDSPHLDQFVVRAALDLVDEMVWNTSSMFLRVVDKFNDFHVSAYCTAGHVRMMLLHKHRNEEAIRAFFADVHDLFLKAMLSPFQTPNMRIQSPLFDQKVRAAGQKHFRA</sequence>
<dbReference type="OrthoDB" id="10252102at2759"/>
<dbReference type="InterPro" id="IPR011012">
    <property type="entry name" value="Longin-like_dom_sf"/>
</dbReference>
<dbReference type="Proteomes" id="UP001152797">
    <property type="component" value="Unassembled WGS sequence"/>
</dbReference>
<dbReference type="GO" id="GO:0005737">
    <property type="term" value="C:cytoplasm"/>
    <property type="evidence" value="ECO:0007669"/>
    <property type="project" value="GOC"/>
</dbReference>
<organism evidence="1">
    <name type="scientific">Cladocopium goreaui</name>
    <dbReference type="NCBI Taxonomy" id="2562237"/>
    <lineage>
        <taxon>Eukaryota</taxon>
        <taxon>Sar</taxon>
        <taxon>Alveolata</taxon>
        <taxon>Dinophyceae</taxon>
        <taxon>Suessiales</taxon>
        <taxon>Symbiodiniaceae</taxon>
        <taxon>Cladocopium</taxon>
    </lineage>
</organism>
<evidence type="ECO:0000313" key="1">
    <source>
        <dbReference type="EMBL" id="CAI4006391.1"/>
    </source>
</evidence>
<reference evidence="2 3" key="2">
    <citation type="submission" date="2024-05" db="EMBL/GenBank/DDBJ databases">
        <authorList>
            <person name="Chen Y."/>
            <person name="Shah S."/>
            <person name="Dougan E. K."/>
            <person name="Thang M."/>
            <person name="Chan C."/>
        </authorList>
    </citation>
    <scope>NUCLEOTIDE SEQUENCE [LARGE SCALE GENOMIC DNA]</scope>
</reference>
<evidence type="ECO:0000313" key="3">
    <source>
        <dbReference type="Proteomes" id="UP001152797"/>
    </source>
</evidence>
<dbReference type="EMBL" id="CAMXCT010003813">
    <property type="protein sequence ID" value="CAI4006391.1"/>
    <property type="molecule type" value="Genomic_DNA"/>
</dbReference>
<evidence type="ECO:0000313" key="2">
    <source>
        <dbReference type="EMBL" id="CAL4793703.1"/>
    </source>
</evidence>
<dbReference type="Gene3D" id="3.30.450.70">
    <property type="match status" value="1"/>
</dbReference>
<dbReference type="Pfam" id="PF04628">
    <property type="entry name" value="Sedlin_N"/>
    <property type="match status" value="1"/>
</dbReference>
<reference evidence="1" key="1">
    <citation type="submission" date="2022-10" db="EMBL/GenBank/DDBJ databases">
        <authorList>
            <person name="Chen Y."/>
            <person name="Dougan E. K."/>
            <person name="Chan C."/>
            <person name="Rhodes N."/>
            <person name="Thang M."/>
        </authorList>
    </citation>
    <scope>NUCLEOTIDE SEQUENCE</scope>
</reference>
<protein>
    <submittedName>
        <fullName evidence="2">Trafficking protein particle complex subunit 2</fullName>
    </submittedName>
</protein>